<name>A0AA41XBE2_9BACI</name>
<comment type="caution">
    <text evidence="1">The sequence shown here is derived from an EMBL/GenBank/DDBJ whole genome shotgun (WGS) entry which is preliminary data.</text>
</comment>
<reference evidence="1" key="1">
    <citation type="submission" date="2022-07" db="EMBL/GenBank/DDBJ databases">
        <authorList>
            <person name="Li W.-J."/>
            <person name="Deng Q.-Q."/>
        </authorList>
    </citation>
    <scope>NUCLEOTIDE SEQUENCE</scope>
    <source>
        <strain evidence="1">SYSU M60031</strain>
    </source>
</reference>
<gene>
    <name evidence="1" type="ORF">NK662_18835</name>
</gene>
<dbReference type="RefSeq" id="WP_254760493.1">
    <property type="nucleotide sequence ID" value="NZ_JANCLT010000012.1"/>
</dbReference>
<protein>
    <submittedName>
        <fullName evidence="1">Uncharacterized protein</fullName>
    </submittedName>
</protein>
<accession>A0AA41XBE2</accession>
<organism evidence="1 2">
    <name type="scientific">Ectobacillus ponti</name>
    <dbReference type="NCBI Taxonomy" id="2961894"/>
    <lineage>
        <taxon>Bacteria</taxon>
        <taxon>Bacillati</taxon>
        <taxon>Bacillota</taxon>
        <taxon>Bacilli</taxon>
        <taxon>Bacillales</taxon>
        <taxon>Bacillaceae</taxon>
        <taxon>Ectobacillus</taxon>
    </lineage>
</organism>
<keyword evidence="2" id="KW-1185">Reference proteome</keyword>
<proteinExistence type="predicted"/>
<dbReference type="EMBL" id="JANCLT010000012">
    <property type="protein sequence ID" value="MCP8970578.1"/>
    <property type="molecule type" value="Genomic_DNA"/>
</dbReference>
<dbReference type="Proteomes" id="UP001156102">
    <property type="component" value="Unassembled WGS sequence"/>
</dbReference>
<evidence type="ECO:0000313" key="1">
    <source>
        <dbReference type="EMBL" id="MCP8970578.1"/>
    </source>
</evidence>
<evidence type="ECO:0000313" key="2">
    <source>
        <dbReference type="Proteomes" id="UP001156102"/>
    </source>
</evidence>
<sequence length="270" mass="29122">MTQTYFPFDSGAGANATETQWSKMAKNWLPTGVLKGVMNELLVFADSTGMQIKVNTGAAWMQGHYYESDAIVTLPIAAANATNPRVDRVALRVDWTLNTIALVVLQGTPAATPAAPALTQNTSRWEISLAQVRVDAAVATIAAAKVTDERYIVKNPNAFPEAWRNITGLLLSATTGLAGDNPLQCRKNESGENELRGTFANPGNWGVGNIFFYMPAGYGSAKTEYITGQTGTSIYTLIIRASDRAVILFELSGPIPATIRIPGIFRYQSE</sequence>
<dbReference type="AlphaFoldDB" id="A0AA41XBE2"/>